<dbReference type="GO" id="GO:0016787">
    <property type="term" value="F:hydrolase activity"/>
    <property type="evidence" value="ECO:0007669"/>
    <property type="project" value="UniProtKB-KW"/>
</dbReference>
<reference evidence="2 3" key="1">
    <citation type="submission" date="2021-03" db="EMBL/GenBank/DDBJ databases">
        <title>Paenibacillus artemisicola MWE-103 whole genome sequence.</title>
        <authorList>
            <person name="Ham Y.J."/>
        </authorList>
    </citation>
    <scope>NUCLEOTIDE SEQUENCE [LARGE SCALE GENOMIC DNA]</scope>
    <source>
        <strain evidence="2 3">MWE-103</strain>
    </source>
</reference>
<sequence>MHNEKWLAAVKVVVFDMDGTLYQDHAFLERYIRYLLEGTEHEGETEAAVRLGGAMQAGEHPGGFGHFYHAGDDVCLALEGERFVRGYNWADGGEIDVGARAYGGYASLAPQLIPIGDPWSIVTALCRRYGLPDAKLRAAFERVRKEMLRPPHQFERSTGLFRAIEALDAVEKKSLLTNTPVESGVEFLGFMGIRHLFGDVIFGADKPAGLHAYMMSLLAQGYEPREILTIGDNAWNDLHPVKRLGGRTCLVSPYPSRDPEAWDLRLARLDELEELMRAMQQSITRRSISDGEDRAEANRQEVQG</sequence>
<dbReference type="InterPro" id="IPR023214">
    <property type="entry name" value="HAD_sf"/>
</dbReference>
<dbReference type="Gene3D" id="3.40.50.1000">
    <property type="entry name" value="HAD superfamily/HAD-like"/>
    <property type="match status" value="1"/>
</dbReference>
<organism evidence="2 3">
    <name type="scientific">Paenibacillus artemisiicola</name>
    <dbReference type="NCBI Taxonomy" id="1172618"/>
    <lineage>
        <taxon>Bacteria</taxon>
        <taxon>Bacillati</taxon>
        <taxon>Bacillota</taxon>
        <taxon>Bacilli</taxon>
        <taxon>Bacillales</taxon>
        <taxon>Paenibacillaceae</taxon>
        <taxon>Paenibacillus</taxon>
    </lineage>
</organism>
<dbReference type="EMBL" id="JAGGDJ010000007">
    <property type="protein sequence ID" value="MBO7745130.1"/>
    <property type="molecule type" value="Genomic_DNA"/>
</dbReference>
<proteinExistence type="predicted"/>
<evidence type="ECO:0000256" key="1">
    <source>
        <dbReference type="SAM" id="MobiDB-lite"/>
    </source>
</evidence>
<evidence type="ECO:0000313" key="2">
    <source>
        <dbReference type="EMBL" id="MBO7745130.1"/>
    </source>
</evidence>
<dbReference type="InterPro" id="IPR036412">
    <property type="entry name" value="HAD-like_sf"/>
</dbReference>
<keyword evidence="2" id="KW-0378">Hydrolase</keyword>
<gene>
    <name evidence="2" type="ORF">I8J29_13050</name>
</gene>
<feature type="compositionally biased region" description="Basic and acidic residues" evidence="1">
    <location>
        <begin position="287"/>
        <end position="304"/>
    </location>
</feature>
<accession>A0ABS3W9Y6</accession>
<comment type="caution">
    <text evidence="2">The sequence shown here is derived from an EMBL/GenBank/DDBJ whole genome shotgun (WGS) entry which is preliminary data.</text>
</comment>
<dbReference type="Proteomes" id="UP000670947">
    <property type="component" value="Unassembled WGS sequence"/>
</dbReference>
<protein>
    <submittedName>
        <fullName evidence="2">HAD family hydrolase</fullName>
    </submittedName>
</protein>
<evidence type="ECO:0000313" key="3">
    <source>
        <dbReference type="Proteomes" id="UP000670947"/>
    </source>
</evidence>
<name>A0ABS3W9Y6_9BACL</name>
<dbReference type="Pfam" id="PF00702">
    <property type="entry name" value="Hydrolase"/>
    <property type="match status" value="1"/>
</dbReference>
<feature type="region of interest" description="Disordered" evidence="1">
    <location>
        <begin position="283"/>
        <end position="304"/>
    </location>
</feature>
<dbReference type="RefSeq" id="WP_208848029.1">
    <property type="nucleotide sequence ID" value="NZ_JAGGDJ010000007.1"/>
</dbReference>
<keyword evidence="3" id="KW-1185">Reference proteome</keyword>
<dbReference type="CDD" id="cd01427">
    <property type="entry name" value="HAD_like"/>
    <property type="match status" value="1"/>
</dbReference>
<dbReference type="SUPFAM" id="SSF56784">
    <property type="entry name" value="HAD-like"/>
    <property type="match status" value="1"/>
</dbReference>